<organism evidence="1 2">
    <name type="scientific">Trichonephila inaurata madagascariensis</name>
    <dbReference type="NCBI Taxonomy" id="2747483"/>
    <lineage>
        <taxon>Eukaryota</taxon>
        <taxon>Metazoa</taxon>
        <taxon>Ecdysozoa</taxon>
        <taxon>Arthropoda</taxon>
        <taxon>Chelicerata</taxon>
        <taxon>Arachnida</taxon>
        <taxon>Araneae</taxon>
        <taxon>Araneomorphae</taxon>
        <taxon>Entelegynae</taxon>
        <taxon>Araneoidea</taxon>
        <taxon>Nephilidae</taxon>
        <taxon>Trichonephila</taxon>
        <taxon>Trichonephila inaurata</taxon>
    </lineage>
</organism>
<reference evidence="1" key="1">
    <citation type="submission" date="2020-08" db="EMBL/GenBank/DDBJ databases">
        <title>Multicomponent nature underlies the extraordinary mechanical properties of spider dragline silk.</title>
        <authorList>
            <person name="Kono N."/>
            <person name="Nakamura H."/>
            <person name="Mori M."/>
            <person name="Yoshida Y."/>
            <person name="Ohtoshi R."/>
            <person name="Malay A.D."/>
            <person name="Moran D.A.P."/>
            <person name="Tomita M."/>
            <person name="Numata K."/>
            <person name="Arakawa K."/>
        </authorList>
    </citation>
    <scope>NUCLEOTIDE SEQUENCE</scope>
</reference>
<comment type="caution">
    <text evidence="1">The sequence shown here is derived from an EMBL/GenBank/DDBJ whole genome shotgun (WGS) entry which is preliminary data.</text>
</comment>
<evidence type="ECO:0000313" key="1">
    <source>
        <dbReference type="EMBL" id="GFY44318.1"/>
    </source>
</evidence>
<proteinExistence type="predicted"/>
<sequence>MIDNDIVTRHSLHRKPQRHNVKRINPSRPFKRRSFLIDNYEKDWNISALQQAIILYKLNPVQPLERNFSSQQHPIVLFSSKTLYHIHKLQLPTSSSFITILTAPESPSITVVTAAFSSNRGTRRLRHSLLIAHHPMHFDCQETLPLTSTITGPIHSLDMGRRLLFNPVSQRRCLNRFRLLKTYTLRDLVEKFLPKSVSLPLAPNDLNATLEEPPQDRTLPQSSRVLDHLRYDRLEVYRYQRHFRFNP</sequence>
<gene>
    <name evidence="1" type="ORF">TNIN_400531</name>
</gene>
<name>A0A8X6WZT0_9ARAC</name>
<keyword evidence="2" id="KW-1185">Reference proteome</keyword>
<dbReference type="AlphaFoldDB" id="A0A8X6WZT0"/>
<dbReference type="EMBL" id="BMAV01004185">
    <property type="protein sequence ID" value="GFY44318.1"/>
    <property type="molecule type" value="Genomic_DNA"/>
</dbReference>
<dbReference type="Proteomes" id="UP000886998">
    <property type="component" value="Unassembled WGS sequence"/>
</dbReference>
<protein>
    <submittedName>
        <fullName evidence="1">Uncharacterized protein</fullName>
    </submittedName>
</protein>
<accession>A0A8X6WZT0</accession>
<evidence type="ECO:0000313" key="2">
    <source>
        <dbReference type="Proteomes" id="UP000886998"/>
    </source>
</evidence>